<name>A0A2G2VGW6_CAPBA</name>
<gene>
    <name evidence="11" type="ORF">CQW23_28568</name>
</gene>
<dbReference type="SUPFAM" id="SSF56281">
    <property type="entry name" value="Metallo-hydrolase/oxidoreductase"/>
    <property type="match status" value="1"/>
</dbReference>
<sequence length="224" mass="24307">MGKEGMSVNVWGSPDLYLLVDAMKSLISNGAMGSICSVLRNGSKEVASASSRIFDRIFSSINDQVVKISVVLMPPRCLNVCGSMKDGSSEPNTLLVSGSHLEEDQAQWMNLIAEISLNPGELSVVYICELPEIKGKFHRDKAVALGVEPGPKYYQLQSGNSVESGHQNITVHPCDVMEPSVPGPIVLLVDCPTLSHLEELLSLQSLTPCYSRIHQNNLLKCPKT</sequence>
<keyword evidence="8" id="KW-0255">Endonuclease</keyword>
<accession>A0A2G2VGW6</accession>
<evidence type="ECO:0000256" key="3">
    <source>
        <dbReference type="ARBA" id="ARBA00007823"/>
    </source>
</evidence>
<dbReference type="InterPro" id="IPR047151">
    <property type="entry name" value="RNZ2-like"/>
</dbReference>
<dbReference type="GO" id="GO:0005739">
    <property type="term" value="C:mitochondrion"/>
    <property type="evidence" value="ECO:0007669"/>
    <property type="project" value="TreeGrafter"/>
</dbReference>
<dbReference type="Proteomes" id="UP000224567">
    <property type="component" value="Unassembled WGS sequence"/>
</dbReference>
<dbReference type="PANTHER" id="PTHR12553:SF64">
    <property type="entry name" value="RIBONUCLEASE Z"/>
    <property type="match status" value="1"/>
</dbReference>
<dbReference type="GO" id="GO:0046872">
    <property type="term" value="F:metal ion binding"/>
    <property type="evidence" value="ECO:0007669"/>
    <property type="project" value="UniProtKB-KW"/>
</dbReference>
<dbReference type="EMBL" id="MLFT02000012">
    <property type="protein sequence ID" value="PHT32231.1"/>
    <property type="molecule type" value="Genomic_DNA"/>
</dbReference>
<evidence type="ECO:0000256" key="8">
    <source>
        <dbReference type="ARBA" id="ARBA00022759"/>
    </source>
</evidence>
<proteinExistence type="inferred from homology"/>
<dbReference type="GO" id="GO:1990180">
    <property type="term" value="P:mitochondrial tRNA 3'-end processing"/>
    <property type="evidence" value="ECO:0007669"/>
    <property type="project" value="TreeGrafter"/>
</dbReference>
<evidence type="ECO:0000256" key="4">
    <source>
        <dbReference type="ARBA" id="ARBA00012477"/>
    </source>
</evidence>
<dbReference type="Gene3D" id="3.60.15.10">
    <property type="entry name" value="Ribonuclease Z/Hydroxyacylglutathione hydrolase-like"/>
    <property type="match status" value="1"/>
</dbReference>
<evidence type="ECO:0000256" key="7">
    <source>
        <dbReference type="ARBA" id="ARBA00022723"/>
    </source>
</evidence>
<dbReference type="OrthoDB" id="1743507at2759"/>
<evidence type="ECO:0000256" key="2">
    <source>
        <dbReference type="ARBA" id="ARBA00001947"/>
    </source>
</evidence>
<evidence type="ECO:0000256" key="5">
    <source>
        <dbReference type="ARBA" id="ARBA00022694"/>
    </source>
</evidence>
<dbReference type="PANTHER" id="PTHR12553">
    <property type="entry name" value="ZINC PHOSPHODIESTERASE ELAC PROTEIN 2"/>
    <property type="match status" value="1"/>
</dbReference>
<dbReference type="EC" id="3.1.26.11" evidence="4"/>
<evidence type="ECO:0000256" key="9">
    <source>
        <dbReference type="ARBA" id="ARBA00022801"/>
    </source>
</evidence>
<keyword evidence="5" id="KW-0819">tRNA processing</keyword>
<dbReference type="AlphaFoldDB" id="A0A2G2VGW6"/>
<evidence type="ECO:0000256" key="1">
    <source>
        <dbReference type="ARBA" id="ARBA00000402"/>
    </source>
</evidence>
<protein>
    <recommendedName>
        <fullName evidence="4">ribonuclease Z</fullName>
        <ecNumber evidence="4">3.1.26.11</ecNumber>
    </recommendedName>
</protein>
<evidence type="ECO:0000313" key="11">
    <source>
        <dbReference type="EMBL" id="PHT32231.1"/>
    </source>
</evidence>
<dbReference type="InterPro" id="IPR036866">
    <property type="entry name" value="RibonucZ/Hydroxyglut_hydro"/>
</dbReference>
<comment type="caution">
    <text evidence="11">The sequence shown here is derived from an EMBL/GenBank/DDBJ whole genome shotgun (WGS) entry which is preliminary data.</text>
</comment>
<evidence type="ECO:0000256" key="10">
    <source>
        <dbReference type="ARBA" id="ARBA00022833"/>
    </source>
</evidence>
<comment type="similarity">
    <text evidence="3">Belongs to the RNase Z family.</text>
</comment>
<reference evidence="12" key="2">
    <citation type="journal article" date="2017" name="J. Anim. Genet.">
        <title>Multiple reference genome sequences of hot pepper reveal the massive evolution of plant disease resistance genes by retroduplication.</title>
        <authorList>
            <person name="Kim S."/>
            <person name="Park J."/>
            <person name="Yeom S.-I."/>
            <person name="Kim Y.-M."/>
            <person name="Seo E."/>
            <person name="Kim K.-T."/>
            <person name="Kim M.-S."/>
            <person name="Lee J.M."/>
            <person name="Cheong K."/>
            <person name="Shin H.-S."/>
            <person name="Kim S.-B."/>
            <person name="Han K."/>
            <person name="Lee J."/>
            <person name="Park M."/>
            <person name="Lee H.-A."/>
            <person name="Lee H.-Y."/>
            <person name="Lee Y."/>
            <person name="Oh S."/>
            <person name="Lee J.H."/>
            <person name="Choi E."/>
            <person name="Choi E."/>
            <person name="Lee S.E."/>
            <person name="Jeon J."/>
            <person name="Kim H."/>
            <person name="Choi G."/>
            <person name="Song H."/>
            <person name="Lee J."/>
            <person name="Lee S.-C."/>
            <person name="Kwon J.-K."/>
            <person name="Lee H.-Y."/>
            <person name="Koo N."/>
            <person name="Hong Y."/>
            <person name="Kim R.W."/>
            <person name="Kang W.-H."/>
            <person name="Huh J.H."/>
            <person name="Kang B.-C."/>
            <person name="Yang T.-J."/>
            <person name="Lee Y.-H."/>
            <person name="Bennetzen J.L."/>
            <person name="Choi D."/>
        </authorList>
    </citation>
    <scope>NUCLEOTIDE SEQUENCE [LARGE SCALE GENOMIC DNA]</scope>
    <source>
        <strain evidence="12">cv. PBC81</strain>
    </source>
</reference>
<comment type="catalytic activity">
    <reaction evidence="1">
        <text>Endonucleolytic cleavage of RNA, removing extra 3' nucleotides from tRNA precursor, generating 3' termini of tRNAs. A 3'-hydroxy group is left at the tRNA terminus and a 5'-phosphoryl group is left at the trailer molecule.</text>
        <dbReference type="EC" id="3.1.26.11"/>
    </reaction>
</comment>
<keyword evidence="12" id="KW-1185">Reference proteome</keyword>
<keyword evidence="10" id="KW-0862">Zinc</keyword>
<organism evidence="11 12">
    <name type="scientific">Capsicum baccatum</name>
    <name type="common">Peruvian pepper</name>
    <dbReference type="NCBI Taxonomy" id="33114"/>
    <lineage>
        <taxon>Eukaryota</taxon>
        <taxon>Viridiplantae</taxon>
        <taxon>Streptophyta</taxon>
        <taxon>Embryophyta</taxon>
        <taxon>Tracheophyta</taxon>
        <taxon>Spermatophyta</taxon>
        <taxon>Magnoliopsida</taxon>
        <taxon>eudicotyledons</taxon>
        <taxon>Gunneridae</taxon>
        <taxon>Pentapetalae</taxon>
        <taxon>asterids</taxon>
        <taxon>lamiids</taxon>
        <taxon>Solanales</taxon>
        <taxon>Solanaceae</taxon>
        <taxon>Solanoideae</taxon>
        <taxon>Capsiceae</taxon>
        <taxon>Capsicum</taxon>
    </lineage>
</organism>
<evidence type="ECO:0000256" key="6">
    <source>
        <dbReference type="ARBA" id="ARBA00022722"/>
    </source>
</evidence>
<comment type="cofactor">
    <cofactor evidence="2">
        <name>Zn(2+)</name>
        <dbReference type="ChEBI" id="CHEBI:29105"/>
    </cofactor>
</comment>
<dbReference type="STRING" id="33114.A0A2G2VGW6"/>
<dbReference type="GO" id="GO:0042781">
    <property type="term" value="F:3'-tRNA processing endoribonuclease activity"/>
    <property type="evidence" value="ECO:0007669"/>
    <property type="project" value="UniProtKB-EC"/>
</dbReference>
<keyword evidence="6" id="KW-0540">Nuclease</keyword>
<reference evidence="11 12" key="1">
    <citation type="journal article" date="2017" name="Genome Biol.">
        <title>New reference genome sequences of hot pepper reveal the massive evolution of plant disease-resistance genes by retroduplication.</title>
        <authorList>
            <person name="Kim S."/>
            <person name="Park J."/>
            <person name="Yeom S.I."/>
            <person name="Kim Y.M."/>
            <person name="Seo E."/>
            <person name="Kim K.T."/>
            <person name="Kim M.S."/>
            <person name="Lee J.M."/>
            <person name="Cheong K."/>
            <person name="Shin H.S."/>
            <person name="Kim S.B."/>
            <person name="Han K."/>
            <person name="Lee J."/>
            <person name="Park M."/>
            <person name="Lee H.A."/>
            <person name="Lee H.Y."/>
            <person name="Lee Y."/>
            <person name="Oh S."/>
            <person name="Lee J.H."/>
            <person name="Choi E."/>
            <person name="Choi E."/>
            <person name="Lee S.E."/>
            <person name="Jeon J."/>
            <person name="Kim H."/>
            <person name="Choi G."/>
            <person name="Song H."/>
            <person name="Lee J."/>
            <person name="Lee S.C."/>
            <person name="Kwon J.K."/>
            <person name="Lee H.Y."/>
            <person name="Koo N."/>
            <person name="Hong Y."/>
            <person name="Kim R.W."/>
            <person name="Kang W.H."/>
            <person name="Huh J.H."/>
            <person name="Kang B.C."/>
            <person name="Yang T.J."/>
            <person name="Lee Y.H."/>
            <person name="Bennetzen J.L."/>
            <person name="Choi D."/>
        </authorList>
    </citation>
    <scope>NUCLEOTIDE SEQUENCE [LARGE SCALE GENOMIC DNA]</scope>
    <source>
        <strain evidence="12">cv. PBC81</strain>
    </source>
</reference>
<keyword evidence="9" id="KW-0378">Hydrolase</keyword>
<keyword evidence="7" id="KW-0479">Metal-binding</keyword>
<evidence type="ECO:0000313" key="12">
    <source>
        <dbReference type="Proteomes" id="UP000224567"/>
    </source>
</evidence>